<dbReference type="InterPro" id="IPR033121">
    <property type="entry name" value="PEPTIDASE_A1"/>
</dbReference>
<dbReference type="Proteomes" id="UP000271098">
    <property type="component" value="Unassembled WGS sequence"/>
</dbReference>
<keyword evidence="4" id="KW-1185">Reference proteome</keyword>
<dbReference type="CDD" id="cd05471">
    <property type="entry name" value="pepsin_like"/>
    <property type="match status" value="1"/>
</dbReference>
<dbReference type="SUPFAM" id="SSF50630">
    <property type="entry name" value="Acid proteases"/>
    <property type="match status" value="1"/>
</dbReference>
<dbReference type="PROSITE" id="PS51767">
    <property type="entry name" value="PEPTIDASE_A1"/>
    <property type="match status" value="1"/>
</dbReference>
<accession>A0A183D8G2</accession>
<dbReference type="PANTHER" id="PTHR47966">
    <property type="entry name" value="BETA-SITE APP-CLEAVING ENZYME, ISOFORM A-RELATED"/>
    <property type="match status" value="1"/>
</dbReference>
<evidence type="ECO:0000313" key="5">
    <source>
        <dbReference type="WBParaSite" id="GPUH_0000501001-mRNA-1"/>
    </source>
</evidence>
<evidence type="ECO:0000256" key="1">
    <source>
        <dbReference type="ARBA" id="ARBA00007447"/>
    </source>
</evidence>
<name>A0A183D8G2_9BILA</name>
<dbReference type="PANTHER" id="PTHR47966:SF45">
    <property type="entry name" value="PEPTIDASE A1 DOMAIN-CONTAINING PROTEIN"/>
    <property type="match status" value="1"/>
</dbReference>
<protein>
    <submittedName>
        <fullName evidence="5">Peptidase A1 domain-containing protein</fullName>
    </submittedName>
</protein>
<dbReference type="InterPro" id="IPR001461">
    <property type="entry name" value="Aspartic_peptidase_A1"/>
</dbReference>
<dbReference type="Pfam" id="PF00026">
    <property type="entry name" value="Asp"/>
    <property type="match status" value="1"/>
</dbReference>
<dbReference type="InterPro" id="IPR021109">
    <property type="entry name" value="Peptidase_aspartic_dom_sf"/>
</dbReference>
<dbReference type="InterPro" id="IPR034164">
    <property type="entry name" value="Pepsin-like_dom"/>
</dbReference>
<feature type="domain" description="Peptidase A1" evidence="2">
    <location>
        <begin position="1"/>
        <end position="133"/>
    </location>
</feature>
<dbReference type="GO" id="GO:0006508">
    <property type="term" value="P:proteolysis"/>
    <property type="evidence" value="ECO:0007669"/>
    <property type="project" value="InterPro"/>
</dbReference>
<evidence type="ECO:0000313" key="4">
    <source>
        <dbReference type="Proteomes" id="UP000271098"/>
    </source>
</evidence>
<organism evidence="5">
    <name type="scientific">Gongylonema pulchrum</name>
    <dbReference type="NCBI Taxonomy" id="637853"/>
    <lineage>
        <taxon>Eukaryota</taxon>
        <taxon>Metazoa</taxon>
        <taxon>Ecdysozoa</taxon>
        <taxon>Nematoda</taxon>
        <taxon>Chromadorea</taxon>
        <taxon>Rhabditida</taxon>
        <taxon>Spirurina</taxon>
        <taxon>Spiruromorpha</taxon>
        <taxon>Spiruroidea</taxon>
        <taxon>Gongylonematidae</taxon>
        <taxon>Gongylonema</taxon>
    </lineage>
</organism>
<dbReference type="AlphaFoldDB" id="A0A183D8G2"/>
<sequence>ANFWVPSASCTLGCSGNNLFYSNKSSTFREDGRRWGLIYEDGSYAQGFLGIDTVTVINIGESGTKQMKITEQIFGLATEKGGFVNQTIDGVFGMGFSALADHQIPTPISQAYEQGAIESPMFTVWLQHNVIFL</sequence>
<dbReference type="GO" id="GO:0005764">
    <property type="term" value="C:lysosome"/>
    <property type="evidence" value="ECO:0007669"/>
    <property type="project" value="TreeGrafter"/>
</dbReference>
<evidence type="ECO:0000313" key="3">
    <source>
        <dbReference type="EMBL" id="VDK48575.1"/>
    </source>
</evidence>
<proteinExistence type="inferred from homology"/>
<gene>
    <name evidence="3" type="ORF">GPUH_LOCUS5004</name>
</gene>
<dbReference type="Gene3D" id="2.40.70.10">
    <property type="entry name" value="Acid Proteases"/>
    <property type="match status" value="1"/>
</dbReference>
<dbReference type="GO" id="GO:0004190">
    <property type="term" value="F:aspartic-type endopeptidase activity"/>
    <property type="evidence" value="ECO:0007669"/>
    <property type="project" value="InterPro"/>
</dbReference>
<dbReference type="WBParaSite" id="GPUH_0000501001-mRNA-1">
    <property type="protein sequence ID" value="GPUH_0000501001-mRNA-1"/>
    <property type="gene ID" value="GPUH_0000501001"/>
</dbReference>
<evidence type="ECO:0000259" key="2">
    <source>
        <dbReference type="PROSITE" id="PS51767"/>
    </source>
</evidence>
<dbReference type="OrthoDB" id="5804183at2759"/>
<reference evidence="5" key="1">
    <citation type="submission" date="2016-06" db="UniProtKB">
        <authorList>
            <consortium name="WormBaseParasite"/>
        </authorList>
    </citation>
    <scope>IDENTIFICATION</scope>
</reference>
<comment type="similarity">
    <text evidence="1">Belongs to the peptidase A1 family.</text>
</comment>
<dbReference type="EMBL" id="UYRT01010086">
    <property type="protein sequence ID" value="VDK48575.1"/>
    <property type="molecule type" value="Genomic_DNA"/>
</dbReference>
<reference evidence="3 4" key="2">
    <citation type="submission" date="2018-11" db="EMBL/GenBank/DDBJ databases">
        <authorList>
            <consortium name="Pathogen Informatics"/>
        </authorList>
    </citation>
    <scope>NUCLEOTIDE SEQUENCE [LARGE SCALE GENOMIC DNA]</scope>
</reference>